<keyword evidence="3" id="KW-0472">Membrane</keyword>
<reference evidence="6" key="1">
    <citation type="submission" date="2020-05" db="EMBL/GenBank/DDBJ databases">
        <authorList>
            <person name="Wang L."/>
            <person name="Shao Z."/>
        </authorList>
    </citation>
    <scope>NUCLEOTIDE SEQUENCE</scope>
    <source>
        <strain evidence="6">MCCC 1A05776</strain>
    </source>
</reference>
<dbReference type="SMART" id="SM00267">
    <property type="entry name" value="GGDEF"/>
    <property type="match status" value="1"/>
</dbReference>
<protein>
    <recommendedName>
        <fullName evidence="1">cyclic-guanylate-specific phosphodiesterase</fullName>
        <ecNumber evidence="1">3.1.4.52</ecNumber>
    </recommendedName>
</protein>
<dbReference type="GO" id="GO:0071111">
    <property type="term" value="F:cyclic-guanylate-specific phosphodiesterase activity"/>
    <property type="evidence" value="ECO:0007669"/>
    <property type="project" value="UniProtKB-EC"/>
</dbReference>
<dbReference type="PROSITE" id="PS50887">
    <property type="entry name" value="GGDEF"/>
    <property type="match status" value="1"/>
</dbReference>
<accession>A0AAW4YSX4</accession>
<keyword evidence="3" id="KW-1133">Transmembrane helix</keyword>
<dbReference type="PANTHER" id="PTHR44757">
    <property type="entry name" value="DIGUANYLATE CYCLASE DGCP"/>
    <property type="match status" value="1"/>
</dbReference>
<feature type="transmembrane region" description="Helical" evidence="3">
    <location>
        <begin position="189"/>
        <end position="212"/>
    </location>
</feature>
<organism evidence="6 7">
    <name type="scientific">Billgrantia desiderata</name>
    <dbReference type="NCBI Taxonomy" id="52021"/>
    <lineage>
        <taxon>Bacteria</taxon>
        <taxon>Pseudomonadati</taxon>
        <taxon>Pseudomonadota</taxon>
        <taxon>Gammaproteobacteria</taxon>
        <taxon>Oceanospirillales</taxon>
        <taxon>Halomonadaceae</taxon>
        <taxon>Billgrantia</taxon>
    </lineage>
</organism>
<feature type="domain" description="EAL" evidence="4">
    <location>
        <begin position="459"/>
        <end position="713"/>
    </location>
</feature>
<gene>
    <name evidence="6" type="ORF">HOP61_07185</name>
</gene>
<dbReference type="CDD" id="cd01948">
    <property type="entry name" value="EAL"/>
    <property type="match status" value="1"/>
</dbReference>
<dbReference type="FunFam" id="3.20.20.450:FF:000001">
    <property type="entry name" value="Cyclic di-GMP phosphodiesterase yahA"/>
    <property type="match status" value="1"/>
</dbReference>
<proteinExistence type="predicted"/>
<dbReference type="PANTHER" id="PTHR44757:SF2">
    <property type="entry name" value="BIOFILM ARCHITECTURE MAINTENANCE PROTEIN MBAA"/>
    <property type="match status" value="1"/>
</dbReference>
<dbReference type="CDD" id="cd01949">
    <property type="entry name" value="GGDEF"/>
    <property type="match status" value="1"/>
</dbReference>
<evidence type="ECO:0000313" key="7">
    <source>
        <dbReference type="Proteomes" id="UP001320178"/>
    </source>
</evidence>
<sequence length="715" mass="80010">MKPNRPLIWIFLLPTLVVLIPALLFGLAAVQVLKERMTQNHAIQSADMAALLQAANYTQSLGELHQGVVDMLQQADRGELSALASYRLHSSFVNELAILAGQIQTLTETPLMIDLNHGSAQHLREAFEGYRRFIIMAGDIATVDATRARHYLDEAQHEFLRFSMLTGHLSSKLAQRSGERTSDAYQDTLGYFNTLLLFGGAILALMLVAAFYSARILNRHLLIIAEGLLALSHPHREVPELPRVQRLAELGRGQLQQLALAVLRLRESEARRLVAERKAHQLAHFDGLTELPNWRMMSEHLAHSLMLCQRNGQHGALIYLDLDLFQQINDSYGHRTGDRLLREVAQRLRTFQQEGCMVGRLGGDEFLLIIDSLPKQPDKAANLAEELADRIRIVVAEPYSIDGIQHFLSASQGVAMFDGSSDVETLFKLADAACHHAKVAGRNTICFHDDATQALMEARNETRRDLRLALQRGEFRLVYQLQYDADYRPLGAEALIRWQHPSRGMVSPAEFIPLAEESGLIVPLGDWVLEQACRQLVAWQQQAATAHLTLAVNVSARQFKEPDFVERIQRVLTATGANPHRLKLELTESSLLDDVEAGIDKMRRLKRLGIRFALDDFGTGYSSLQYLKQLPLDQIKIDQSFVNDLLLSGDDMAIVRTIIAMGVSLQLEVVAEGVETAHQLGWLVEAGCHVFQGYYFCKPLPIDQIELPSTSISVS</sequence>
<dbReference type="SUPFAM" id="SSF55073">
    <property type="entry name" value="Nucleotide cyclase"/>
    <property type="match status" value="1"/>
</dbReference>
<dbReference type="AlphaFoldDB" id="A0AAW4YSX4"/>
<name>A0AAW4YSX4_9GAMM</name>
<feature type="domain" description="GGDEF" evidence="5">
    <location>
        <begin position="313"/>
        <end position="450"/>
    </location>
</feature>
<dbReference type="Pfam" id="PF00990">
    <property type="entry name" value="GGDEF"/>
    <property type="match status" value="1"/>
</dbReference>
<dbReference type="SUPFAM" id="SSF141868">
    <property type="entry name" value="EAL domain-like"/>
    <property type="match status" value="1"/>
</dbReference>
<dbReference type="Gene3D" id="3.30.70.270">
    <property type="match status" value="1"/>
</dbReference>
<reference evidence="6" key="2">
    <citation type="journal article" date="2021" name="Front. Microbiol.">
        <title>Aerobic Denitrification and Heterotrophic Sulfur Oxidation in the Genus Halomonas Revealed by Six Novel Species Characterizations and Genome-Based Analysis.</title>
        <authorList>
            <person name="Wang L."/>
            <person name="Shao Z."/>
        </authorList>
    </citation>
    <scope>NUCLEOTIDE SEQUENCE</scope>
    <source>
        <strain evidence="6">MCCC 1A05776</strain>
    </source>
</reference>
<dbReference type="InterPro" id="IPR052155">
    <property type="entry name" value="Biofilm_reg_signaling"/>
</dbReference>
<dbReference type="Proteomes" id="UP001320178">
    <property type="component" value="Unassembled WGS sequence"/>
</dbReference>
<evidence type="ECO:0000259" key="5">
    <source>
        <dbReference type="PROSITE" id="PS50887"/>
    </source>
</evidence>
<dbReference type="RefSeq" id="WP_234239011.1">
    <property type="nucleotide sequence ID" value="NZ_JABFTS010000002.1"/>
</dbReference>
<feature type="transmembrane region" description="Helical" evidence="3">
    <location>
        <begin position="6"/>
        <end position="30"/>
    </location>
</feature>
<dbReference type="InterPro" id="IPR029787">
    <property type="entry name" value="Nucleotide_cyclase"/>
</dbReference>
<dbReference type="PROSITE" id="PS50883">
    <property type="entry name" value="EAL"/>
    <property type="match status" value="1"/>
</dbReference>
<evidence type="ECO:0000313" key="6">
    <source>
        <dbReference type="EMBL" id="MCE8051071.1"/>
    </source>
</evidence>
<dbReference type="InterPro" id="IPR043128">
    <property type="entry name" value="Rev_trsase/Diguanyl_cyclase"/>
</dbReference>
<dbReference type="Gene3D" id="3.20.20.450">
    <property type="entry name" value="EAL domain"/>
    <property type="match status" value="1"/>
</dbReference>
<keyword evidence="3" id="KW-0812">Transmembrane</keyword>
<evidence type="ECO:0000256" key="1">
    <source>
        <dbReference type="ARBA" id="ARBA00012282"/>
    </source>
</evidence>
<dbReference type="InterPro" id="IPR000160">
    <property type="entry name" value="GGDEF_dom"/>
</dbReference>
<dbReference type="EC" id="3.1.4.52" evidence="1"/>
<dbReference type="InterPro" id="IPR001633">
    <property type="entry name" value="EAL_dom"/>
</dbReference>
<dbReference type="NCBIfam" id="TIGR00254">
    <property type="entry name" value="GGDEF"/>
    <property type="match status" value="1"/>
</dbReference>
<comment type="caution">
    <text evidence="6">The sequence shown here is derived from an EMBL/GenBank/DDBJ whole genome shotgun (WGS) entry which is preliminary data.</text>
</comment>
<dbReference type="EMBL" id="JABFTS010000002">
    <property type="protein sequence ID" value="MCE8051071.1"/>
    <property type="molecule type" value="Genomic_DNA"/>
</dbReference>
<keyword evidence="2" id="KW-0973">c-di-GMP</keyword>
<evidence type="ECO:0000256" key="3">
    <source>
        <dbReference type="SAM" id="Phobius"/>
    </source>
</evidence>
<evidence type="ECO:0000256" key="2">
    <source>
        <dbReference type="ARBA" id="ARBA00022636"/>
    </source>
</evidence>
<dbReference type="Pfam" id="PF00563">
    <property type="entry name" value="EAL"/>
    <property type="match status" value="1"/>
</dbReference>
<dbReference type="InterPro" id="IPR035919">
    <property type="entry name" value="EAL_sf"/>
</dbReference>
<dbReference type="SMART" id="SM00052">
    <property type="entry name" value="EAL"/>
    <property type="match status" value="1"/>
</dbReference>
<evidence type="ECO:0000259" key="4">
    <source>
        <dbReference type="PROSITE" id="PS50883"/>
    </source>
</evidence>